<dbReference type="NCBIfam" id="TIGR03083">
    <property type="entry name" value="maleylpyruvate isomerase family mycothiol-dependent enzyme"/>
    <property type="match status" value="1"/>
</dbReference>
<dbReference type="RefSeq" id="WP_079727383.1">
    <property type="nucleotide sequence ID" value="NZ_FUZP01000001.1"/>
</dbReference>
<evidence type="ECO:0000313" key="3">
    <source>
        <dbReference type="Proteomes" id="UP000190857"/>
    </source>
</evidence>
<evidence type="ECO:0000259" key="1">
    <source>
        <dbReference type="Pfam" id="PF11716"/>
    </source>
</evidence>
<dbReference type="SUPFAM" id="SSF109854">
    <property type="entry name" value="DinB/YfiT-like putative metalloenzymes"/>
    <property type="match status" value="1"/>
</dbReference>
<dbReference type="NCBIfam" id="TIGR03086">
    <property type="entry name" value="TIGR03086 family metal-binding protein"/>
    <property type="match status" value="1"/>
</dbReference>
<dbReference type="InterPro" id="IPR024344">
    <property type="entry name" value="MDMPI_metal-binding"/>
</dbReference>
<evidence type="ECO:0000313" key="2">
    <source>
        <dbReference type="EMBL" id="SKC47569.1"/>
    </source>
</evidence>
<dbReference type="GO" id="GO:0046872">
    <property type="term" value="F:metal ion binding"/>
    <property type="evidence" value="ECO:0007669"/>
    <property type="project" value="InterPro"/>
</dbReference>
<dbReference type="Gene3D" id="1.20.120.450">
    <property type="entry name" value="dinb family like domain"/>
    <property type="match status" value="1"/>
</dbReference>
<dbReference type="STRING" id="123320.SAMN06309945_1320"/>
<keyword evidence="3" id="KW-1185">Reference proteome</keyword>
<dbReference type="InterPro" id="IPR034660">
    <property type="entry name" value="DinB/YfiT-like"/>
</dbReference>
<dbReference type="EMBL" id="FUZP01000001">
    <property type="protein sequence ID" value="SKC47569.1"/>
    <property type="molecule type" value="Genomic_DNA"/>
</dbReference>
<proteinExistence type="predicted"/>
<dbReference type="OrthoDB" id="5185819at2"/>
<organism evidence="2 3">
    <name type="scientific">Okibacterium fritillariae</name>
    <dbReference type="NCBI Taxonomy" id="123320"/>
    <lineage>
        <taxon>Bacteria</taxon>
        <taxon>Bacillati</taxon>
        <taxon>Actinomycetota</taxon>
        <taxon>Actinomycetes</taxon>
        <taxon>Micrococcales</taxon>
        <taxon>Microbacteriaceae</taxon>
        <taxon>Okibacterium</taxon>
    </lineage>
</organism>
<dbReference type="InterPro" id="IPR017517">
    <property type="entry name" value="Maleyloyr_isom"/>
</dbReference>
<dbReference type="Proteomes" id="UP000190857">
    <property type="component" value="Unassembled WGS sequence"/>
</dbReference>
<accession>A0A1T5J871</accession>
<dbReference type="AlphaFoldDB" id="A0A1T5J871"/>
<dbReference type="Pfam" id="PF11716">
    <property type="entry name" value="MDMPI_N"/>
    <property type="match status" value="1"/>
</dbReference>
<feature type="domain" description="Mycothiol-dependent maleylpyruvate isomerase metal-binding" evidence="1">
    <location>
        <begin position="11"/>
        <end position="127"/>
    </location>
</feature>
<gene>
    <name evidence="2" type="ORF">SAMN06309945_1320</name>
</gene>
<name>A0A1T5J871_9MICO</name>
<sequence length="191" mass="21662">MTDYDWLELQRTAHEEFSRRLEQVTDWEAPTPDTDWNVRQLVQHVIDEQQWVSALLTGMTTRQAQGLLNPLSDDLRAEWRQHSERATNAWREASHDAPVHLSYDTVTVREYLAEQVSDVAVHTWDLAKAVGADEKLDDDLVEAVWSVFAPQKETLEASGLFASPVAVDDDAPLQSRLLALTGRDVRAPFPS</sequence>
<reference evidence="2 3" key="1">
    <citation type="submission" date="2017-02" db="EMBL/GenBank/DDBJ databases">
        <authorList>
            <person name="Peterson S.W."/>
        </authorList>
    </citation>
    <scope>NUCLEOTIDE SEQUENCE [LARGE SCALE GENOMIC DNA]</scope>
    <source>
        <strain evidence="2 3">VKM Ac-2059</strain>
    </source>
</reference>
<protein>
    <submittedName>
        <fullName evidence="2">TIGR03086 family protein</fullName>
    </submittedName>
</protein>
<dbReference type="InterPro" id="IPR017520">
    <property type="entry name" value="CHP03086"/>
</dbReference>